<dbReference type="GO" id="GO:0005886">
    <property type="term" value="C:plasma membrane"/>
    <property type="evidence" value="ECO:0007669"/>
    <property type="project" value="UniProtKB-SubCell"/>
</dbReference>
<keyword evidence="5" id="KW-0552">Olfaction</keyword>
<evidence type="ECO:0000256" key="9">
    <source>
        <dbReference type="ARBA" id="ARBA00023224"/>
    </source>
</evidence>
<evidence type="ECO:0000256" key="10">
    <source>
        <dbReference type="SAM" id="SignalP"/>
    </source>
</evidence>
<evidence type="ECO:0000256" key="4">
    <source>
        <dbReference type="ARBA" id="ARBA00022692"/>
    </source>
</evidence>
<evidence type="ECO:0000256" key="6">
    <source>
        <dbReference type="ARBA" id="ARBA00022989"/>
    </source>
</evidence>
<dbReference type="GO" id="GO:0005549">
    <property type="term" value="F:odorant binding"/>
    <property type="evidence" value="ECO:0007669"/>
    <property type="project" value="InterPro"/>
</dbReference>
<keyword evidence="9" id="KW-0807">Transducer</keyword>
<name>A0A9N8Q0L9_CHRIL</name>
<evidence type="ECO:0000256" key="3">
    <source>
        <dbReference type="ARBA" id="ARBA00022606"/>
    </source>
</evidence>
<evidence type="ECO:0000313" key="11">
    <source>
        <dbReference type="EMBL" id="CAD0202259.1"/>
    </source>
</evidence>
<keyword evidence="12" id="KW-1185">Reference proteome</keyword>
<organism evidence="11 12">
    <name type="scientific">Chrysodeixis includens</name>
    <name type="common">Soybean looper</name>
    <name type="synonym">Pseudoplusia includens</name>
    <dbReference type="NCBI Taxonomy" id="689277"/>
    <lineage>
        <taxon>Eukaryota</taxon>
        <taxon>Metazoa</taxon>
        <taxon>Ecdysozoa</taxon>
        <taxon>Arthropoda</taxon>
        <taxon>Hexapoda</taxon>
        <taxon>Insecta</taxon>
        <taxon>Pterygota</taxon>
        <taxon>Neoptera</taxon>
        <taxon>Endopterygota</taxon>
        <taxon>Lepidoptera</taxon>
        <taxon>Glossata</taxon>
        <taxon>Ditrysia</taxon>
        <taxon>Noctuoidea</taxon>
        <taxon>Noctuidae</taxon>
        <taxon>Plusiinae</taxon>
        <taxon>Chrysodeixis</taxon>
    </lineage>
</organism>
<dbReference type="PANTHER" id="PTHR21137:SF35">
    <property type="entry name" value="ODORANT RECEPTOR 19A-RELATED"/>
    <property type="match status" value="1"/>
</dbReference>
<protein>
    <submittedName>
        <fullName evidence="11">Uncharacterized protein</fullName>
    </submittedName>
</protein>
<evidence type="ECO:0000256" key="8">
    <source>
        <dbReference type="ARBA" id="ARBA00023170"/>
    </source>
</evidence>
<accession>A0A9N8Q0L9</accession>
<evidence type="ECO:0000256" key="5">
    <source>
        <dbReference type="ARBA" id="ARBA00022725"/>
    </source>
</evidence>
<dbReference type="GO" id="GO:0007165">
    <property type="term" value="P:signal transduction"/>
    <property type="evidence" value="ECO:0007669"/>
    <property type="project" value="UniProtKB-KW"/>
</dbReference>
<dbReference type="AlphaFoldDB" id="A0A9N8Q0L9"/>
<keyword evidence="4" id="KW-0812">Transmembrane</keyword>
<sequence length="268" mass="29438">MMLTTFVALQTLPWAAMSCAISQLDVLIYNFEHMKELVKVTAAEKNCDENEAFKEIFKRCVLHHCAILRFVSSIQAAFSGQLSSTLFISAGIVGTTGVQIFASSGFTLRLQQGEDITITHGSLHVPDDLTASLSDEFYFDLGTLSLGAGTAQNLDDAGKNSMHVATVVYSCPWIELPTHLKKNLVLFIAKTQVPLVITAAKLVPVSMNTFTQQTEAYHLLFAYNYFTGASETVQYTAYSAVSFPQHQQSYFKGSARILGLSEDAFMES</sequence>
<feature type="chain" id="PRO_5040223905" evidence="10">
    <location>
        <begin position="19"/>
        <end position="268"/>
    </location>
</feature>
<feature type="signal peptide" evidence="10">
    <location>
        <begin position="1"/>
        <end position="18"/>
    </location>
</feature>
<evidence type="ECO:0000256" key="2">
    <source>
        <dbReference type="ARBA" id="ARBA00022475"/>
    </source>
</evidence>
<dbReference type="Pfam" id="PF02949">
    <property type="entry name" value="7tm_6"/>
    <property type="match status" value="2"/>
</dbReference>
<comment type="subcellular location">
    <subcellularLocation>
        <location evidence="1">Cell membrane</location>
        <topology evidence="1">Multi-pass membrane protein</topology>
    </subcellularLocation>
</comment>
<keyword evidence="3" id="KW-0716">Sensory transduction</keyword>
<keyword evidence="7" id="KW-0472">Membrane</keyword>
<gene>
    <name evidence="11" type="ORF">CINC_LOCUS3922</name>
</gene>
<dbReference type="Proteomes" id="UP001154114">
    <property type="component" value="Chromosome 16"/>
</dbReference>
<keyword evidence="10" id="KW-0732">Signal</keyword>
<reference evidence="11" key="1">
    <citation type="submission" date="2021-12" db="EMBL/GenBank/DDBJ databases">
        <authorList>
            <person name="King R."/>
        </authorList>
    </citation>
    <scope>NUCLEOTIDE SEQUENCE</scope>
</reference>
<keyword evidence="6" id="KW-1133">Transmembrane helix</keyword>
<keyword evidence="8" id="KW-0675">Receptor</keyword>
<evidence type="ECO:0000256" key="1">
    <source>
        <dbReference type="ARBA" id="ARBA00004651"/>
    </source>
</evidence>
<dbReference type="GO" id="GO:0004984">
    <property type="term" value="F:olfactory receptor activity"/>
    <property type="evidence" value="ECO:0007669"/>
    <property type="project" value="InterPro"/>
</dbReference>
<evidence type="ECO:0000256" key="7">
    <source>
        <dbReference type="ARBA" id="ARBA00023136"/>
    </source>
</evidence>
<proteinExistence type="predicted"/>
<dbReference type="EMBL" id="LR824019">
    <property type="protein sequence ID" value="CAD0202259.1"/>
    <property type="molecule type" value="Genomic_DNA"/>
</dbReference>
<dbReference type="PANTHER" id="PTHR21137">
    <property type="entry name" value="ODORANT RECEPTOR"/>
    <property type="match status" value="1"/>
</dbReference>
<dbReference type="OrthoDB" id="6614360at2759"/>
<dbReference type="InterPro" id="IPR004117">
    <property type="entry name" value="7tm6_olfct_rcpt"/>
</dbReference>
<evidence type="ECO:0000313" key="12">
    <source>
        <dbReference type="Proteomes" id="UP001154114"/>
    </source>
</evidence>
<keyword evidence="2" id="KW-1003">Cell membrane</keyword>